<reference evidence="1" key="2">
    <citation type="submission" date="2025-09" db="UniProtKB">
        <authorList>
            <consortium name="Ensembl"/>
        </authorList>
    </citation>
    <scope>IDENTIFICATION</scope>
</reference>
<dbReference type="Gene3D" id="3.60.10.10">
    <property type="entry name" value="Endonuclease/exonuclease/phosphatase"/>
    <property type="match status" value="1"/>
</dbReference>
<reference evidence="1" key="1">
    <citation type="submission" date="2025-08" db="UniProtKB">
        <authorList>
            <consortium name="Ensembl"/>
        </authorList>
    </citation>
    <scope>IDENTIFICATION</scope>
</reference>
<evidence type="ECO:0000313" key="1">
    <source>
        <dbReference type="Ensembl" id="ENSAPOP00000032380.1"/>
    </source>
</evidence>
<sequence length="119" mass="13524">FKNNGRWTVMDITINDLHIILGNVYAPNEDEPVFFSELRTCLKSIKVDQIIVTGDFNTVLDMKKDRSSYQKCNNHPHALREIQEMVASLELVDIFPKISNCSVGGSMKPDHSLVTLQMN</sequence>
<dbReference type="GeneTree" id="ENSGT01110000267946"/>
<dbReference type="SUPFAM" id="SSF56219">
    <property type="entry name" value="DNase I-like"/>
    <property type="match status" value="1"/>
</dbReference>
<evidence type="ECO:0000313" key="2">
    <source>
        <dbReference type="Proteomes" id="UP000257200"/>
    </source>
</evidence>
<evidence type="ECO:0008006" key="3">
    <source>
        <dbReference type="Google" id="ProtNLM"/>
    </source>
</evidence>
<dbReference type="InterPro" id="IPR036691">
    <property type="entry name" value="Endo/exonu/phosph_ase_sf"/>
</dbReference>
<protein>
    <recommendedName>
        <fullName evidence="3">Endonuclease/exonuclease/phosphatase domain-containing protein</fullName>
    </recommendedName>
</protein>
<name>A0A3Q1HXH1_9TELE</name>
<proteinExistence type="predicted"/>
<dbReference type="AlphaFoldDB" id="A0A3Q1HXH1"/>
<accession>A0A3Q1HXH1</accession>
<organism evidence="1 2">
    <name type="scientific">Acanthochromis polyacanthus</name>
    <name type="common">spiny chromis</name>
    <dbReference type="NCBI Taxonomy" id="80966"/>
    <lineage>
        <taxon>Eukaryota</taxon>
        <taxon>Metazoa</taxon>
        <taxon>Chordata</taxon>
        <taxon>Craniata</taxon>
        <taxon>Vertebrata</taxon>
        <taxon>Euteleostomi</taxon>
        <taxon>Actinopterygii</taxon>
        <taxon>Neopterygii</taxon>
        <taxon>Teleostei</taxon>
        <taxon>Neoteleostei</taxon>
        <taxon>Acanthomorphata</taxon>
        <taxon>Ovalentaria</taxon>
        <taxon>Pomacentridae</taxon>
        <taxon>Acanthochromis</taxon>
    </lineage>
</organism>
<keyword evidence="2" id="KW-1185">Reference proteome</keyword>
<dbReference type="Proteomes" id="UP000257200">
    <property type="component" value="Unplaced"/>
</dbReference>
<dbReference type="Ensembl" id="ENSAPOT00000026238.1">
    <property type="protein sequence ID" value="ENSAPOP00000032380.1"/>
    <property type="gene ID" value="ENSAPOG00000020225.1"/>
</dbReference>
<dbReference type="InParanoid" id="A0A3Q1HXH1"/>